<dbReference type="CDD" id="cd02869">
    <property type="entry name" value="PseudoU_synth_RluA_like"/>
    <property type="match status" value="1"/>
</dbReference>
<dbReference type="RefSeq" id="WP_183224113.1">
    <property type="nucleotide sequence ID" value="NZ_JACHFA010000002.1"/>
</dbReference>
<protein>
    <recommendedName>
        <fullName evidence="3">Pseudouridine synthase</fullName>
        <ecNumber evidence="3">5.4.99.-</ecNumber>
    </recommendedName>
</protein>
<dbReference type="InterPro" id="IPR050188">
    <property type="entry name" value="RluA_PseudoU_synthase"/>
</dbReference>
<evidence type="ECO:0000259" key="4">
    <source>
        <dbReference type="Pfam" id="PF00849"/>
    </source>
</evidence>
<dbReference type="PANTHER" id="PTHR21600">
    <property type="entry name" value="MITOCHONDRIAL RNA PSEUDOURIDINE SYNTHASE"/>
    <property type="match status" value="1"/>
</dbReference>
<accession>A0ABR6P799</accession>
<dbReference type="Gene3D" id="3.30.2350.10">
    <property type="entry name" value="Pseudouridine synthase"/>
    <property type="match status" value="1"/>
</dbReference>
<evidence type="ECO:0000313" key="5">
    <source>
        <dbReference type="EMBL" id="MBB6031833.1"/>
    </source>
</evidence>
<name>A0ABR6P799_9SPIR</name>
<dbReference type="NCBIfam" id="TIGR00005">
    <property type="entry name" value="rluA_subfam"/>
    <property type="match status" value="1"/>
</dbReference>
<dbReference type="InterPro" id="IPR006225">
    <property type="entry name" value="PsdUridine_synth_RluC/D"/>
</dbReference>
<comment type="function">
    <text evidence="3">Responsible for synthesis of pseudouridine from uracil.</text>
</comment>
<dbReference type="InterPro" id="IPR020103">
    <property type="entry name" value="PsdUridine_synth_cat_dom_sf"/>
</dbReference>
<feature type="domain" description="Pseudouridine synthase RsuA/RluA-like" evidence="4">
    <location>
        <begin position="92"/>
        <end position="248"/>
    </location>
</feature>
<organism evidence="5 6">
    <name type="scientific">Borreliella spielmanii</name>
    <dbReference type="NCBI Taxonomy" id="88916"/>
    <lineage>
        <taxon>Bacteria</taxon>
        <taxon>Pseudomonadati</taxon>
        <taxon>Spirochaetota</taxon>
        <taxon>Spirochaetia</taxon>
        <taxon>Spirochaetales</taxon>
        <taxon>Borreliaceae</taxon>
        <taxon>Borreliella</taxon>
    </lineage>
</organism>
<dbReference type="GO" id="GO:0160140">
    <property type="term" value="F:23S rRNA pseudouridine(1911/1915/1917) synthase activity"/>
    <property type="evidence" value="ECO:0007669"/>
    <property type="project" value="UniProtKB-EC"/>
</dbReference>
<dbReference type="PROSITE" id="PS01129">
    <property type="entry name" value="PSI_RLU"/>
    <property type="match status" value="1"/>
</dbReference>
<sequence length="328" mass="38162">MIRLKREFTVKENALRLDLYLSNNLEGFTRSQIKRRNVEAFKKNNGKFFKIKLSKPVFKDDEMLIEFDEESSQIDCLRPSNIPIAIIYEDSNIIVLNKPQGILSHPGISHWDDTVVNFLLYHIKGLKINFNEEKIRPGIVHRLDKDTSGVLICAKNISTLRFLAQQFKDKRINKVYIAIVKGNFNSFIGSIESFIDRDKYNRKKFSVSKDKGKKALTEYKLLLNFGGYSLLALKPKTGRTHQLRVHMKYLNFPILGDDVYGRVDSSFKKITLMLHSYKLEIDVGNGSKSFRKFISEFPKRFVIFLSNFYKSDELNLIIDNLVLLLKDF</sequence>
<dbReference type="SUPFAM" id="SSF55120">
    <property type="entry name" value="Pseudouridine synthase"/>
    <property type="match status" value="1"/>
</dbReference>
<comment type="similarity">
    <text evidence="1 3">Belongs to the pseudouridine synthase RluA family.</text>
</comment>
<dbReference type="EC" id="5.4.99.-" evidence="3"/>
<evidence type="ECO:0000256" key="3">
    <source>
        <dbReference type="RuleBase" id="RU362028"/>
    </source>
</evidence>
<gene>
    <name evidence="5" type="ORF">HNR35_000826</name>
</gene>
<dbReference type="InterPro" id="IPR006145">
    <property type="entry name" value="PsdUridine_synth_RsuA/RluA"/>
</dbReference>
<evidence type="ECO:0000256" key="1">
    <source>
        <dbReference type="ARBA" id="ARBA00010876"/>
    </source>
</evidence>
<evidence type="ECO:0000313" key="6">
    <source>
        <dbReference type="Proteomes" id="UP000566276"/>
    </source>
</evidence>
<dbReference type="InterPro" id="IPR006224">
    <property type="entry name" value="PsdUridine_synth_RluA-like_CS"/>
</dbReference>
<dbReference type="EMBL" id="JACHFA010000002">
    <property type="protein sequence ID" value="MBB6031833.1"/>
    <property type="molecule type" value="Genomic_DNA"/>
</dbReference>
<dbReference type="PANTHER" id="PTHR21600:SF44">
    <property type="entry name" value="RIBOSOMAL LARGE SUBUNIT PSEUDOURIDINE SYNTHASE D"/>
    <property type="match status" value="1"/>
</dbReference>
<dbReference type="Pfam" id="PF00849">
    <property type="entry name" value="PseudoU_synth_2"/>
    <property type="match status" value="1"/>
</dbReference>
<keyword evidence="2 3" id="KW-0413">Isomerase</keyword>
<proteinExistence type="inferred from homology"/>
<comment type="caution">
    <text evidence="5">The sequence shown here is derived from an EMBL/GenBank/DDBJ whole genome shotgun (WGS) entry which is preliminary data.</text>
</comment>
<keyword evidence="6" id="KW-1185">Reference proteome</keyword>
<reference evidence="5 6" key="1">
    <citation type="submission" date="2020-08" db="EMBL/GenBank/DDBJ databases">
        <title>Genomic Encyclopedia of Type Strains, Phase IV (KMG-IV): sequencing the most valuable type-strain genomes for metagenomic binning, comparative biology and taxonomic classification.</title>
        <authorList>
            <person name="Goeker M."/>
        </authorList>
    </citation>
    <scope>NUCLEOTIDE SEQUENCE [LARGE SCALE GENOMIC DNA]</scope>
    <source>
        <strain evidence="5 6">DSM 16813</strain>
    </source>
</reference>
<comment type="catalytic activity">
    <reaction evidence="3">
        <text>a uridine in RNA = a pseudouridine in RNA</text>
        <dbReference type="Rhea" id="RHEA:48348"/>
        <dbReference type="Rhea" id="RHEA-COMP:12068"/>
        <dbReference type="Rhea" id="RHEA-COMP:12069"/>
        <dbReference type="ChEBI" id="CHEBI:65314"/>
        <dbReference type="ChEBI" id="CHEBI:65315"/>
    </reaction>
</comment>
<dbReference type="Proteomes" id="UP000566276">
    <property type="component" value="Unassembled WGS sequence"/>
</dbReference>
<evidence type="ECO:0000256" key="2">
    <source>
        <dbReference type="ARBA" id="ARBA00023235"/>
    </source>
</evidence>